<dbReference type="EMBL" id="KQ087235">
    <property type="protein sequence ID" value="KLT40422.1"/>
    <property type="molecule type" value="Genomic_DNA"/>
</dbReference>
<dbReference type="CDD" id="cd00305">
    <property type="entry name" value="Cu-Zn_Superoxide_Dismutase"/>
    <property type="match status" value="1"/>
</dbReference>
<evidence type="ECO:0000256" key="1">
    <source>
        <dbReference type="ARBA" id="ARBA00010457"/>
    </source>
</evidence>
<dbReference type="OrthoDB" id="2015551at2759"/>
<name>A0A0J0XHD9_9TREE</name>
<dbReference type="AlphaFoldDB" id="A0A0J0XHD9"/>
<keyword evidence="10" id="KW-0732">Signal</keyword>
<keyword evidence="6 9" id="KW-0186">Copper</keyword>
<protein>
    <recommendedName>
        <fullName evidence="9">Superoxide dismutase [Cu-Zn]</fullName>
        <ecNumber evidence="9">1.15.1.1</ecNumber>
    </recommendedName>
</protein>
<evidence type="ECO:0000256" key="6">
    <source>
        <dbReference type="ARBA" id="ARBA00023008"/>
    </source>
</evidence>
<dbReference type="InterPro" id="IPR018152">
    <property type="entry name" value="SOD_Cu/Zn_BS"/>
</dbReference>
<comment type="similarity">
    <text evidence="1 9">Belongs to the Cu-Zn superoxide dismutase family.</text>
</comment>
<feature type="domain" description="Superoxide dismutase copper/zinc binding" evidence="11">
    <location>
        <begin position="37"/>
        <end position="172"/>
    </location>
</feature>
<feature type="chain" id="PRO_5005245399" description="Superoxide dismutase [Cu-Zn]" evidence="10">
    <location>
        <begin position="17"/>
        <end position="179"/>
    </location>
</feature>
<evidence type="ECO:0000313" key="13">
    <source>
        <dbReference type="Proteomes" id="UP000053611"/>
    </source>
</evidence>
<gene>
    <name evidence="12" type="ORF">CC85DRAFT_287527</name>
</gene>
<feature type="signal peptide" evidence="10">
    <location>
        <begin position="1"/>
        <end position="16"/>
    </location>
</feature>
<comment type="function">
    <text evidence="9">Destroys radicals which are normally produced within the cells and which are toxic to biological systems.</text>
</comment>
<keyword evidence="2 9" id="KW-0479">Metal-binding</keyword>
<evidence type="ECO:0000256" key="7">
    <source>
        <dbReference type="ARBA" id="ARBA00023157"/>
    </source>
</evidence>
<evidence type="ECO:0000256" key="9">
    <source>
        <dbReference type="RuleBase" id="RU000393"/>
    </source>
</evidence>
<evidence type="ECO:0000259" key="11">
    <source>
        <dbReference type="Pfam" id="PF00080"/>
    </source>
</evidence>
<evidence type="ECO:0000256" key="8">
    <source>
        <dbReference type="ARBA" id="ARBA00049204"/>
    </source>
</evidence>
<evidence type="ECO:0000256" key="2">
    <source>
        <dbReference type="ARBA" id="ARBA00022723"/>
    </source>
</evidence>
<dbReference type="PRINTS" id="PR00068">
    <property type="entry name" value="CUZNDISMTASE"/>
</dbReference>
<comment type="catalytic activity">
    <reaction evidence="8 9">
        <text>2 superoxide + 2 H(+) = H2O2 + O2</text>
        <dbReference type="Rhea" id="RHEA:20696"/>
        <dbReference type="ChEBI" id="CHEBI:15378"/>
        <dbReference type="ChEBI" id="CHEBI:15379"/>
        <dbReference type="ChEBI" id="CHEBI:16240"/>
        <dbReference type="ChEBI" id="CHEBI:18421"/>
        <dbReference type="EC" id="1.15.1.1"/>
    </reaction>
</comment>
<proteinExistence type="inferred from homology"/>
<dbReference type="Gene3D" id="2.60.40.200">
    <property type="entry name" value="Superoxide dismutase, copper/zinc binding domain"/>
    <property type="match status" value="1"/>
</dbReference>
<dbReference type="PROSITE" id="PS00332">
    <property type="entry name" value="SOD_CU_ZN_2"/>
    <property type="match status" value="1"/>
</dbReference>
<dbReference type="STRING" id="879819.A0A0J0XHD9"/>
<dbReference type="InterPro" id="IPR024134">
    <property type="entry name" value="SOD_Cu/Zn_/chaperone"/>
</dbReference>
<keyword evidence="4" id="KW-0049">Antioxidant</keyword>
<keyword evidence="7" id="KW-1015">Disulfide bond</keyword>
<dbReference type="FunFam" id="2.60.40.200:FF:000003">
    <property type="entry name" value="Superoxide dismutase [Cu-Zn], chloroplastic"/>
    <property type="match status" value="1"/>
</dbReference>
<keyword evidence="3 9" id="KW-0862">Zinc</keyword>
<keyword evidence="13" id="KW-1185">Reference proteome</keyword>
<dbReference type="Pfam" id="PF00080">
    <property type="entry name" value="Sod_Cu"/>
    <property type="match status" value="1"/>
</dbReference>
<comment type="cofactor">
    <cofactor evidence="9">
        <name>Zn(2+)</name>
        <dbReference type="ChEBI" id="CHEBI:29105"/>
    </cofactor>
    <text evidence="9">Binds 1 zinc ion per subunit.</text>
</comment>
<keyword evidence="5 9" id="KW-0560">Oxidoreductase</keyword>
<dbReference type="GO" id="GO:0004784">
    <property type="term" value="F:superoxide dismutase activity"/>
    <property type="evidence" value="ECO:0007669"/>
    <property type="project" value="UniProtKB-EC"/>
</dbReference>
<evidence type="ECO:0000256" key="3">
    <source>
        <dbReference type="ARBA" id="ARBA00022833"/>
    </source>
</evidence>
<comment type="cofactor">
    <cofactor evidence="9">
        <name>Cu cation</name>
        <dbReference type="ChEBI" id="CHEBI:23378"/>
    </cofactor>
    <text evidence="9">Binds 1 copper ion per subunit.</text>
</comment>
<evidence type="ECO:0000313" key="12">
    <source>
        <dbReference type="EMBL" id="KLT40422.1"/>
    </source>
</evidence>
<dbReference type="SUPFAM" id="SSF49329">
    <property type="entry name" value="Cu,Zn superoxide dismutase-like"/>
    <property type="match status" value="1"/>
</dbReference>
<sequence length="179" mass="18420">MLAPLLALLALPATLAGYACYDTTKAMVRLAGPGTANGTVYFTQQGGSDEVKITGQISGLSPGKHGFHVHAYGDIFTQGCTSTGGHYNPFNRTHGAPSDRVRHVGDLGNIEAGADGVSHLDFSDSTITLCGRRTILGRGVVVHDGEDDLGLGGFPDSKTTGHAGNRTACGIIAAVDPTK</sequence>
<dbReference type="InterPro" id="IPR001424">
    <property type="entry name" value="SOD_Cu_Zn_dom"/>
</dbReference>
<dbReference type="EC" id="1.15.1.1" evidence="9"/>
<evidence type="ECO:0000256" key="4">
    <source>
        <dbReference type="ARBA" id="ARBA00022862"/>
    </source>
</evidence>
<evidence type="ECO:0000256" key="10">
    <source>
        <dbReference type="SAM" id="SignalP"/>
    </source>
</evidence>
<dbReference type="PANTHER" id="PTHR10003">
    <property type="entry name" value="SUPEROXIDE DISMUTASE CU-ZN -RELATED"/>
    <property type="match status" value="1"/>
</dbReference>
<accession>A0A0J0XHD9</accession>
<organism evidence="12 13">
    <name type="scientific">Cutaneotrichosporon oleaginosum</name>
    <dbReference type="NCBI Taxonomy" id="879819"/>
    <lineage>
        <taxon>Eukaryota</taxon>
        <taxon>Fungi</taxon>
        <taxon>Dikarya</taxon>
        <taxon>Basidiomycota</taxon>
        <taxon>Agaricomycotina</taxon>
        <taxon>Tremellomycetes</taxon>
        <taxon>Trichosporonales</taxon>
        <taxon>Trichosporonaceae</taxon>
        <taxon>Cutaneotrichosporon</taxon>
    </lineage>
</organism>
<dbReference type="GeneID" id="28984522"/>
<dbReference type="Proteomes" id="UP000053611">
    <property type="component" value="Unassembled WGS sequence"/>
</dbReference>
<dbReference type="InterPro" id="IPR036423">
    <property type="entry name" value="SOD-like_Cu/Zn_dom_sf"/>
</dbReference>
<reference evidence="12 13" key="1">
    <citation type="submission" date="2015-03" db="EMBL/GenBank/DDBJ databases">
        <title>Genomics and transcriptomics of the oil-accumulating basidiomycete yeast T. oleaginosus allow insights into substrate utilization and the diverse evolutionary trajectories of mating systems in fungi.</title>
        <authorList>
            <consortium name="DOE Joint Genome Institute"/>
            <person name="Kourist R."/>
            <person name="Kracht O."/>
            <person name="Bracharz F."/>
            <person name="Lipzen A."/>
            <person name="Nolan M."/>
            <person name="Ohm R."/>
            <person name="Grigoriev I."/>
            <person name="Sun S."/>
            <person name="Heitman J."/>
            <person name="Bruck T."/>
            <person name="Nowrousian M."/>
        </authorList>
    </citation>
    <scope>NUCLEOTIDE SEQUENCE [LARGE SCALE GENOMIC DNA]</scope>
    <source>
        <strain evidence="12 13">IBC0246</strain>
    </source>
</reference>
<dbReference type="GO" id="GO:0005507">
    <property type="term" value="F:copper ion binding"/>
    <property type="evidence" value="ECO:0007669"/>
    <property type="project" value="InterPro"/>
</dbReference>
<evidence type="ECO:0000256" key="5">
    <source>
        <dbReference type="ARBA" id="ARBA00023002"/>
    </source>
</evidence>
<dbReference type="RefSeq" id="XP_018276913.1">
    <property type="nucleotide sequence ID" value="XM_018423919.1"/>
</dbReference>